<evidence type="ECO:0000313" key="19">
    <source>
        <dbReference type="Proteomes" id="UP000029640"/>
    </source>
</evidence>
<gene>
    <name evidence="18" type="ORF">HRUBRA_01295</name>
</gene>
<keyword evidence="3 12" id="KW-1134">Transmembrane beta strand</keyword>
<dbReference type="PROSITE" id="PS52016">
    <property type="entry name" value="TONB_DEPENDENT_REC_3"/>
    <property type="match status" value="1"/>
</dbReference>
<keyword evidence="8" id="KW-0406">Ion transport</keyword>
<dbReference type="Pfam" id="PF00593">
    <property type="entry name" value="TonB_dep_Rec_b-barrel"/>
    <property type="match status" value="1"/>
</dbReference>
<keyword evidence="7" id="KW-0408">Iron</keyword>
<dbReference type="InterPro" id="IPR010917">
    <property type="entry name" value="TonB_rcpt_CS"/>
</dbReference>
<dbReference type="InterPro" id="IPR039426">
    <property type="entry name" value="TonB-dep_rcpt-like"/>
</dbReference>
<feature type="domain" description="TonB-dependent receptor plug" evidence="17">
    <location>
        <begin position="53"/>
        <end position="162"/>
    </location>
</feature>
<dbReference type="CDD" id="cd01347">
    <property type="entry name" value="ligand_gated_channel"/>
    <property type="match status" value="1"/>
</dbReference>
<dbReference type="EMBL" id="AUVB01000038">
    <property type="protein sequence ID" value="KGE04071.1"/>
    <property type="molecule type" value="Genomic_DNA"/>
</dbReference>
<dbReference type="SUPFAM" id="SSF56935">
    <property type="entry name" value="Porins"/>
    <property type="match status" value="1"/>
</dbReference>
<dbReference type="PANTHER" id="PTHR32552">
    <property type="entry name" value="FERRICHROME IRON RECEPTOR-RELATED"/>
    <property type="match status" value="1"/>
</dbReference>
<evidence type="ECO:0000256" key="9">
    <source>
        <dbReference type="ARBA" id="ARBA00023077"/>
    </source>
</evidence>
<reference evidence="18 19" key="1">
    <citation type="journal article" date="2014" name="Genome Announc.">
        <title>Genome Sequence of Gammaproteobacterial Pseudohaliea rubra Type Strain DSM 19751, Isolated from Coastal Seawater of the Mediterranean Sea.</title>
        <authorList>
            <person name="Spring S."/>
            <person name="Fiebig A."/>
            <person name="Riedel T."/>
            <person name="Goker M."/>
            <person name="Klenk H.P."/>
        </authorList>
    </citation>
    <scope>NUCLEOTIDE SEQUENCE [LARGE SCALE GENOMIC DNA]</scope>
    <source>
        <strain evidence="18 19">DSM 19751</strain>
    </source>
</reference>
<dbReference type="InterPro" id="IPR036942">
    <property type="entry name" value="Beta-barrel_TonB_sf"/>
</dbReference>
<feature type="short sequence motif" description="TonB C-terminal box" evidence="13">
    <location>
        <begin position="741"/>
        <end position="758"/>
    </location>
</feature>
<keyword evidence="2 12" id="KW-0813">Transport</keyword>
<dbReference type="InterPro" id="IPR000531">
    <property type="entry name" value="Beta-barrel_TonB"/>
</dbReference>
<keyword evidence="19" id="KW-1185">Reference proteome</keyword>
<keyword evidence="6 15" id="KW-0732">Signal</keyword>
<evidence type="ECO:0000256" key="7">
    <source>
        <dbReference type="ARBA" id="ARBA00023004"/>
    </source>
</evidence>
<comment type="subcellular location">
    <subcellularLocation>
        <location evidence="1 12">Cell outer membrane</location>
        <topology evidence="1 12">Multi-pass membrane protein</topology>
    </subcellularLocation>
</comment>
<accession>A0A095XWM9</accession>
<dbReference type="GO" id="GO:0009279">
    <property type="term" value="C:cell outer membrane"/>
    <property type="evidence" value="ECO:0007669"/>
    <property type="project" value="UniProtKB-SubCell"/>
</dbReference>
<keyword evidence="5 12" id="KW-0812">Transmembrane</keyword>
<evidence type="ECO:0000256" key="6">
    <source>
        <dbReference type="ARBA" id="ARBA00022729"/>
    </source>
</evidence>
<protein>
    <submittedName>
        <fullName evidence="18">TonB-dependent receptor</fullName>
    </submittedName>
</protein>
<dbReference type="HOGENOM" id="CLU_008287_15_0_6"/>
<evidence type="ECO:0000256" key="12">
    <source>
        <dbReference type="PROSITE-ProRule" id="PRU01360"/>
    </source>
</evidence>
<evidence type="ECO:0000259" key="16">
    <source>
        <dbReference type="Pfam" id="PF00593"/>
    </source>
</evidence>
<dbReference type="Pfam" id="PF07715">
    <property type="entry name" value="Plug"/>
    <property type="match status" value="1"/>
</dbReference>
<dbReference type="STRING" id="1265313.HRUBRA_01295"/>
<dbReference type="PROSITE" id="PS01156">
    <property type="entry name" value="TONB_DEPENDENT_REC_2"/>
    <property type="match status" value="1"/>
</dbReference>
<dbReference type="PANTHER" id="PTHR32552:SF81">
    <property type="entry name" value="TONB-DEPENDENT OUTER MEMBRANE RECEPTOR"/>
    <property type="match status" value="1"/>
</dbReference>
<evidence type="ECO:0000256" key="3">
    <source>
        <dbReference type="ARBA" id="ARBA00022452"/>
    </source>
</evidence>
<proteinExistence type="inferred from homology"/>
<evidence type="ECO:0000259" key="17">
    <source>
        <dbReference type="Pfam" id="PF07715"/>
    </source>
</evidence>
<comment type="similarity">
    <text evidence="12 14">Belongs to the TonB-dependent receptor family.</text>
</comment>
<dbReference type="InterPro" id="IPR012910">
    <property type="entry name" value="Plug_dom"/>
</dbReference>
<keyword evidence="18" id="KW-0675">Receptor</keyword>
<organism evidence="18 19">
    <name type="scientific">Pseudohaliea rubra DSM 19751</name>
    <dbReference type="NCBI Taxonomy" id="1265313"/>
    <lineage>
        <taxon>Bacteria</taxon>
        <taxon>Pseudomonadati</taxon>
        <taxon>Pseudomonadota</taxon>
        <taxon>Gammaproteobacteria</taxon>
        <taxon>Cellvibrionales</taxon>
        <taxon>Halieaceae</taxon>
        <taxon>Pseudohaliea</taxon>
    </lineage>
</organism>
<dbReference type="eggNOG" id="COG4771">
    <property type="taxonomic scope" value="Bacteria"/>
</dbReference>
<dbReference type="Gene3D" id="2.40.170.20">
    <property type="entry name" value="TonB-dependent receptor, beta-barrel domain"/>
    <property type="match status" value="1"/>
</dbReference>
<evidence type="ECO:0000256" key="13">
    <source>
        <dbReference type="PROSITE-ProRule" id="PRU10144"/>
    </source>
</evidence>
<keyword evidence="10 12" id="KW-0472">Membrane</keyword>
<evidence type="ECO:0000256" key="4">
    <source>
        <dbReference type="ARBA" id="ARBA00022496"/>
    </source>
</evidence>
<feature type="domain" description="TonB-dependent receptor-like beta-barrel" evidence="16">
    <location>
        <begin position="263"/>
        <end position="710"/>
    </location>
</feature>
<feature type="signal peptide" evidence="15">
    <location>
        <begin position="1"/>
        <end position="24"/>
    </location>
</feature>
<evidence type="ECO:0000256" key="8">
    <source>
        <dbReference type="ARBA" id="ARBA00023065"/>
    </source>
</evidence>
<evidence type="ECO:0000256" key="15">
    <source>
        <dbReference type="SAM" id="SignalP"/>
    </source>
</evidence>
<feature type="chain" id="PRO_5001914656" evidence="15">
    <location>
        <begin position="25"/>
        <end position="758"/>
    </location>
</feature>
<evidence type="ECO:0000256" key="10">
    <source>
        <dbReference type="ARBA" id="ARBA00023136"/>
    </source>
</evidence>
<evidence type="ECO:0000256" key="2">
    <source>
        <dbReference type="ARBA" id="ARBA00022448"/>
    </source>
</evidence>
<evidence type="ECO:0000256" key="14">
    <source>
        <dbReference type="RuleBase" id="RU003357"/>
    </source>
</evidence>
<keyword evidence="11 12" id="KW-0998">Cell outer membrane</keyword>
<evidence type="ECO:0000256" key="5">
    <source>
        <dbReference type="ARBA" id="ARBA00022692"/>
    </source>
</evidence>
<dbReference type="AlphaFoldDB" id="A0A095XWM9"/>
<dbReference type="GO" id="GO:0006826">
    <property type="term" value="P:iron ion transport"/>
    <property type="evidence" value="ECO:0007669"/>
    <property type="project" value="UniProtKB-KW"/>
</dbReference>
<sequence length="758" mass="82549">MSAMQRTHVRHPLVAAIAASSALAFPGLAAVAQERSLTVEEVVVTARRREESLQDVPIAVTALTGQELALRGFSDISELAQSVPSVTLEPTRATNTTLTAFIRGVGQQDPLAGFEQGVALYLDDVYLARPQGAMLDLYDVERVEVLRGPQGTLYGRNAVGGAIKYVTRRLSDEFEGRVRASYGAYDQMDFVGTVSVPVSDSFRLGGTVASFQRDGFGDNFTTGEDQYNKDILGYRLSAEFEPSERLLMRLAYDKTEDDSNPVAGWRPFPGAASGAPVLGDVFDTTAGAAVLPTTAGINGNNSVENEGWMVSVDWQLSDTLTLRSITADREDYTESVIDFDGLAVPDFDAPVVYDNEQFSQEFQLLWNTDRVNAVLGYYYLDAEASNDFDVVLGQLVPGGITAYTGGVVETEAWSVFADVTYELTERLSIAVGVRYTEDERRADIFRGNYLGTGSPFLGNDSAILLAATSDYEADQTYDDTSPRLNISYRLTEDATVYAGYSKGWKAGSFDPRGANLLSPEVEQGFDAEELHSWEAGLKATWWGGRALTNIALFYSEYQDMQIPGSIGVDGDGDGVNDSFVGTVTNAGESEISGIEVEGSFLFTENFSAQYALSLLDAEIKEWIVAGQNVADQRAIQNTPEEMAFLALNYDVPLAGGDLRLSGNWSYKGDITQFEIANEFIDQEAYSLFNASITWLSADDAWLVGLHGKNLADEEYRTAGYCFGFAATSGCPSALGLEDNTTVFFGPPRTWTATVEYRF</sequence>
<evidence type="ECO:0000256" key="1">
    <source>
        <dbReference type="ARBA" id="ARBA00004571"/>
    </source>
</evidence>
<comment type="caution">
    <text evidence="18">The sequence shown here is derived from an EMBL/GenBank/DDBJ whole genome shotgun (WGS) entry which is preliminary data.</text>
</comment>
<evidence type="ECO:0000256" key="11">
    <source>
        <dbReference type="ARBA" id="ARBA00023237"/>
    </source>
</evidence>
<dbReference type="Proteomes" id="UP000029640">
    <property type="component" value="Unassembled WGS sequence"/>
</dbReference>
<name>A0A095XWM9_9GAMM</name>
<dbReference type="PATRIC" id="fig|1265313.6.peg.1279"/>
<evidence type="ECO:0000313" key="18">
    <source>
        <dbReference type="EMBL" id="KGE04071.1"/>
    </source>
</evidence>
<keyword evidence="4" id="KW-0410">Iron transport</keyword>
<keyword evidence="9 14" id="KW-0798">TonB box</keyword>